<accession>A0A699XCZ7</accession>
<organism evidence="1">
    <name type="scientific">Tanacetum cinerariifolium</name>
    <name type="common">Dalmatian daisy</name>
    <name type="synonym">Chrysanthemum cinerariifolium</name>
    <dbReference type="NCBI Taxonomy" id="118510"/>
    <lineage>
        <taxon>Eukaryota</taxon>
        <taxon>Viridiplantae</taxon>
        <taxon>Streptophyta</taxon>
        <taxon>Embryophyta</taxon>
        <taxon>Tracheophyta</taxon>
        <taxon>Spermatophyta</taxon>
        <taxon>Magnoliopsida</taxon>
        <taxon>eudicotyledons</taxon>
        <taxon>Gunneridae</taxon>
        <taxon>Pentapetalae</taxon>
        <taxon>asterids</taxon>
        <taxon>campanulids</taxon>
        <taxon>Asterales</taxon>
        <taxon>Asteraceae</taxon>
        <taxon>Asteroideae</taxon>
        <taxon>Anthemideae</taxon>
        <taxon>Anthemidinae</taxon>
        <taxon>Tanacetum</taxon>
    </lineage>
</organism>
<evidence type="ECO:0000313" key="1">
    <source>
        <dbReference type="EMBL" id="GFD57755.1"/>
    </source>
</evidence>
<reference evidence="1" key="1">
    <citation type="journal article" date="2019" name="Sci. Rep.">
        <title>Draft genome of Tanacetum cinerariifolium, the natural source of mosquito coil.</title>
        <authorList>
            <person name="Yamashiro T."/>
            <person name="Shiraishi A."/>
            <person name="Satake H."/>
            <person name="Nakayama K."/>
        </authorList>
    </citation>
    <scope>NUCLEOTIDE SEQUENCE</scope>
</reference>
<name>A0A699XCZ7_TANCI</name>
<dbReference type="AlphaFoldDB" id="A0A699XCZ7"/>
<dbReference type="EMBL" id="BKCJ011844580">
    <property type="protein sequence ID" value="GFD57755.1"/>
    <property type="molecule type" value="Genomic_DNA"/>
</dbReference>
<gene>
    <name evidence="1" type="ORF">Tci_929724</name>
</gene>
<comment type="caution">
    <text evidence="1">The sequence shown here is derived from an EMBL/GenBank/DDBJ whole genome shotgun (WGS) entry which is preliminary data.</text>
</comment>
<protein>
    <submittedName>
        <fullName evidence="1">Uncharacterized protein</fullName>
    </submittedName>
</protein>
<proteinExistence type="predicted"/>
<sequence length="61" mass="6713">AEAAARRDSVRAVRLDSAAHHLYAAAQAAEDSATFYHHQSHAQTSNPDTAALRRFFADYAR</sequence>
<feature type="non-terminal residue" evidence="1">
    <location>
        <position position="1"/>
    </location>
</feature>